<dbReference type="Gene3D" id="3.30.450.20">
    <property type="entry name" value="PAS domain"/>
    <property type="match status" value="1"/>
</dbReference>
<reference evidence="1 2" key="1">
    <citation type="submission" date="2016-07" db="EMBL/GenBank/DDBJ databases">
        <authorList>
            <person name="Lefevre C.T."/>
        </authorList>
    </citation>
    <scope>NUCLEOTIDE SEQUENCE [LARGE SCALE GENOMIC DNA]</scope>
    <source>
        <strain evidence="1">PR1</strain>
    </source>
</reference>
<keyword evidence="2" id="KW-1185">Reference proteome</keyword>
<evidence type="ECO:0000313" key="1">
    <source>
        <dbReference type="EMBL" id="SCA57180.1"/>
    </source>
</evidence>
<dbReference type="EMBL" id="FLYE01000034">
    <property type="protein sequence ID" value="SCA57180.1"/>
    <property type="molecule type" value="Genomic_DNA"/>
</dbReference>
<dbReference type="CDD" id="cd12914">
    <property type="entry name" value="PDC1_DGC_like"/>
    <property type="match status" value="1"/>
</dbReference>
<dbReference type="STRING" id="1867952.MTBPR1_40203"/>
<accession>A0A1C3RIT4</accession>
<gene>
    <name evidence="1" type="ORF">MTBPR1_40203</name>
</gene>
<name>A0A1C3RIT4_9PROT</name>
<proteinExistence type="predicted"/>
<dbReference type="AlphaFoldDB" id="A0A1C3RIT4"/>
<evidence type="ECO:0008006" key="3">
    <source>
        <dbReference type="Google" id="ProtNLM"/>
    </source>
</evidence>
<dbReference type="RefSeq" id="WP_126465204.1">
    <property type="nucleotide sequence ID" value="NZ_FLYE01000034.1"/>
</dbReference>
<sequence>MKLSAEFQAINVEALLRTMDLALLGATDLIERDDKANELIIHEALGRYVARAPALRAIIATDGEGILRYDSFKYPAKNVDLHDRGYIKAALKQKERTIYIGSPIKGRTSGIAFLPMSQPIFDLEKNVIGVVAGIITPDKLIRQNILCNQCFVGIYKESGEEIAVYPASLSYPEGFHKDRKTVGRGIVMDHAIGNLPAKSVWTRIEDYKLEIIFTHLSGKEEILR</sequence>
<dbReference type="Proteomes" id="UP000231658">
    <property type="component" value="Unassembled WGS sequence"/>
</dbReference>
<dbReference type="OrthoDB" id="7837898at2"/>
<dbReference type="SUPFAM" id="SSF103190">
    <property type="entry name" value="Sensory domain-like"/>
    <property type="match status" value="1"/>
</dbReference>
<dbReference type="InterPro" id="IPR029151">
    <property type="entry name" value="Sensor-like_sf"/>
</dbReference>
<protein>
    <recommendedName>
        <fullName evidence="3">Cache domain-containing protein</fullName>
    </recommendedName>
</protein>
<evidence type="ECO:0000313" key="2">
    <source>
        <dbReference type="Proteomes" id="UP000231658"/>
    </source>
</evidence>
<organism evidence="1 2">
    <name type="scientific">Candidatus Terasakiella magnetica</name>
    <dbReference type="NCBI Taxonomy" id="1867952"/>
    <lineage>
        <taxon>Bacteria</taxon>
        <taxon>Pseudomonadati</taxon>
        <taxon>Pseudomonadota</taxon>
        <taxon>Alphaproteobacteria</taxon>
        <taxon>Rhodospirillales</taxon>
        <taxon>Terasakiellaceae</taxon>
        <taxon>Terasakiella</taxon>
    </lineage>
</organism>